<dbReference type="SMART" id="SM00850">
    <property type="entry name" value="LytTR"/>
    <property type="match status" value="1"/>
</dbReference>
<organism evidence="4 5">
    <name type="scientific">Ekhidna lutea</name>
    <dbReference type="NCBI Taxonomy" id="447679"/>
    <lineage>
        <taxon>Bacteria</taxon>
        <taxon>Pseudomonadati</taxon>
        <taxon>Bacteroidota</taxon>
        <taxon>Cytophagia</taxon>
        <taxon>Cytophagales</taxon>
        <taxon>Reichenbachiellaceae</taxon>
        <taxon>Ekhidna</taxon>
    </lineage>
</organism>
<feature type="domain" description="HTH LytTR-type" evidence="3">
    <location>
        <begin position="134"/>
        <end position="206"/>
    </location>
</feature>
<reference evidence="4 5" key="1">
    <citation type="submission" date="2017-06" db="EMBL/GenBank/DDBJ databases">
        <authorList>
            <person name="Kim H.J."/>
            <person name="Triplett B.A."/>
        </authorList>
    </citation>
    <scope>NUCLEOTIDE SEQUENCE [LARGE SCALE GENOMIC DNA]</scope>
    <source>
        <strain evidence="4 5">DSM 19307</strain>
    </source>
</reference>
<dbReference type="PANTHER" id="PTHR37299">
    <property type="entry name" value="TRANSCRIPTIONAL REGULATOR-RELATED"/>
    <property type="match status" value="1"/>
</dbReference>
<gene>
    <name evidence="4" type="ORF">SAMN05421640_3708</name>
</gene>
<keyword evidence="1" id="KW-0597">Phosphoprotein</keyword>
<evidence type="ECO:0000259" key="2">
    <source>
        <dbReference type="PROSITE" id="PS50110"/>
    </source>
</evidence>
<dbReference type="SMART" id="SM00448">
    <property type="entry name" value="REC"/>
    <property type="match status" value="1"/>
</dbReference>
<accession>A0A239M783</accession>
<proteinExistence type="predicted"/>
<evidence type="ECO:0000313" key="4">
    <source>
        <dbReference type="EMBL" id="SNT38777.1"/>
    </source>
</evidence>
<dbReference type="InterPro" id="IPR007492">
    <property type="entry name" value="LytTR_DNA-bd_dom"/>
</dbReference>
<dbReference type="InterPro" id="IPR011006">
    <property type="entry name" value="CheY-like_superfamily"/>
</dbReference>
<keyword evidence="5" id="KW-1185">Reference proteome</keyword>
<dbReference type="EMBL" id="FZPD01000007">
    <property type="protein sequence ID" value="SNT38777.1"/>
    <property type="molecule type" value="Genomic_DNA"/>
</dbReference>
<protein>
    <submittedName>
        <fullName evidence="4">Two component transcriptional regulator, LytTR family</fullName>
    </submittedName>
</protein>
<feature type="domain" description="Response regulatory" evidence="2">
    <location>
        <begin position="4"/>
        <end position="118"/>
    </location>
</feature>
<dbReference type="AlphaFoldDB" id="A0A239M783"/>
<evidence type="ECO:0000256" key="1">
    <source>
        <dbReference type="PROSITE-ProRule" id="PRU00169"/>
    </source>
</evidence>
<dbReference type="Pfam" id="PF04397">
    <property type="entry name" value="LytTR"/>
    <property type="match status" value="1"/>
</dbReference>
<dbReference type="Gene3D" id="3.40.50.2300">
    <property type="match status" value="1"/>
</dbReference>
<evidence type="ECO:0000259" key="3">
    <source>
        <dbReference type="PROSITE" id="PS50930"/>
    </source>
</evidence>
<dbReference type="OrthoDB" id="1646880at2"/>
<feature type="modified residue" description="4-aspartylphosphate" evidence="1">
    <location>
        <position position="58"/>
    </location>
</feature>
<sequence length="234" mass="26853">MALNCMVVDDDKMSRLVIKKFIDKTDSLVLTHDLDNTKEAHDILLGESANDVDIVFLDIEMPGMSGLELVKDLQHAYNVILVTSKKEYAIEAFEDSVADYLVKPVEYERFMKAVNKVKENLEKAKAIAEQEDHIYVKSDGKLFRLSYNNILFVEALADYVIFNTASGKKHIVHHTMKGIEKRLPESIFSRVHRSYIINRDKIEKIEDLQVFIGEKTFSIGASYKESLMDKFNLL</sequence>
<dbReference type="InterPro" id="IPR046947">
    <property type="entry name" value="LytR-like"/>
</dbReference>
<dbReference type="SUPFAM" id="SSF52172">
    <property type="entry name" value="CheY-like"/>
    <property type="match status" value="1"/>
</dbReference>
<dbReference type="PROSITE" id="PS50110">
    <property type="entry name" value="RESPONSE_REGULATORY"/>
    <property type="match status" value="1"/>
</dbReference>
<dbReference type="GO" id="GO:0003677">
    <property type="term" value="F:DNA binding"/>
    <property type="evidence" value="ECO:0007669"/>
    <property type="project" value="InterPro"/>
</dbReference>
<dbReference type="RefSeq" id="WP_089358368.1">
    <property type="nucleotide sequence ID" value="NZ_FZPD01000007.1"/>
</dbReference>
<evidence type="ECO:0000313" key="5">
    <source>
        <dbReference type="Proteomes" id="UP000198393"/>
    </source>
</evidence>
<name>A0A239M783_EKHLU</name>
<dbReference type="InterPro" id="IPR001789">
    <property type="entry name" value="Sig_transdc_resp-reg_receiver"/>
</dbReference>
<dbReference type="Pfam" id="PF00072">
    <property type="entry name" value="Response_reg"/>
    <property type="match status" value="1"/>
</dbReference>
<dbReference type="Gene3D" id="2.40.50.1020">
    <property type="entry name" value="LytTr DNA-binding domain"/>
    <property type="match status" value="1"/>
</dbReference>
<dbReference type="PROSITE" id="PS50930">
    <property type="entry name" value="HTH_LYTTR"/>
    <property type="match status" value="1"/>
</dbReference>
<dbReference type="Proteomes" id="UP000198393">
    <property type="component" value="Unassembled WGS sequence"/>
</dbReference>
<dbReference type="PANTHER" id="PTHR37299:SF1">
    <property type="entry name" value="STAGE 0 SPORULATION PROTEIN A HOMOLOG"/>
    <property type="match status" value="1"/>
</dbReference>
<dbReference type="GO" id="GO:0000156">
    <property type="term" value="F:phosphorelay response regulator activity"/>
    <property type="evidence" value="ECO:0007669"/>
    <property type="project" value="InterPro"/>
</dbReference>